<feature type="region of interest" description="Disordered" evidence="1">
    <location>
        <begin position="445"/>
        <end position="473"/>
    </location>
</feature>
<evidence type="ECO:0000313" key="5">
    <source>
        <dbReference type="Proteomes" id="UP001445335"/>
    </source>
</evidence>
<feature type="domain" description="Myb-like" evidence="2">
    <location>
        <begin position="471"/>
        <end position="526"/>
    </location>
</feature>
<evidence type="ECO:0000259" key="3">
    <source>
        <dbReference type="PROSITE" id="PS51294"/>
    </source>
</evidence>
<gene>
    <name evidence="4" type="ORF">WJX81_004959</name>
</gene>
<dbReference type="PROSITE" id="PS51294">
    <property type="entry name" value="HTH_MYB"/>
    <property type="match status" value="1"/>
</dbReference>
<keyword evidence="5" id="KW-1185">Reference proteome</keyword>
<dbReference type="InterPro" id="IPR001005">
    <property type="entry name" value="SANT/Myb"/>
</dbReference>
<sequence>MEAKVAGMLPDVCDLGNLPSCAASAPAAGLPPLRAPEVGRALFGLSDGGRNCSWATEGRSSSLDIPKAGTHIFEHERDGSDGSYASAFSLGDIFSPGDALLAADQGLLAASCQEHSLLPVHCDDPLFLDKTAYLQAPATDARAHSGPYDATLQDARVHGGNAFVQAVSPSSCWLKGAAPTPMPESPHGSASDSGAFAASTVDLPAHLGGAQFAAELEGASTVDLPAHLGGAQFTPDLECASTVDLPAHLAGTQFTLDRAQFAADLECAKVDLPAHLGGAQFAPDLEAAGSGGYGAVDYGQDYGGDLGPDNSRGSDGSHHSSTLAADCGSFYLPGMGELLPSRGMLQPYAFRHLAPVLDPYEAAFGNEVGDMSMVGLAEPLGAAPAPPCARLGSRRGLASHARARSPSPGRRSASGGAATGSKRGLPEAGTGLQIGRGRRVRAAVLARGHAARPRRAFHEGDSDASEPEVNRRRKHHNPWNVEETEALVAGVEVCGNGKWADIKKLGFRAIDGRSAVDLKDKWRNLLRVALMPSTALKSKTDKRREVPPELLARVCAIIQPPPPPTVAGAAGTAAPDAPALPATYRMTLVVRCGPSMRSAWAANISNSE</sequence>
<dbReference type="SMART" id="SM00717">
    <property type="entry name" value="SANT"/>
    <property type="match status" value="1"/>
</dbReference>
<protein>
    <submittedName>
        <fullName evidence="4">Uncharacterized protein</fullName>
    </submittedName>
</protein>
<dbReference type="Pfam" id="PF00249">
    <property type="entry name" value="Myb_DNA-binding"/>
    <property type="match status" value="1"/>
</dbReference>
<accession>A0AAW1SL86</accession>
<dbReference type="AlphaFoldDB" id="A0AAW1SL86"/>
<dbReference type="InterPro" id="IPR009057">
    <property type="entry name" value="Homeodomain-like_sf"/>
</dbReference>
<dbReference type="CDD" id="cd11660">
    <property type="entry name" value="SANT_TRF"/>
    <property type="match status" value="1"/>
</dbReference>
<reference evidence="4 5" key="1">
    <citation type="journal article" date="2024" name="Nat. Commun.">
        <title>Phylogenomics reveals the evolutionary origins of lichenization in chlorophyte algae.</title>
        <authorList>
            <person name="Puginier C."/>
            <person name="Libourel C."/>
            <person name="Otte J."/>
            <person name="Skaloud P."/>
            <person name="Haon M."/>
            <person name="Grisel S."/>
            <person name="Petersen M."/>
            <person name="Berrin J.G."/>
            <person name="Delaux P.M."/>
            <person name="Dal Grande F."/>
            <person name="Keller J."/>
        </authorList>
    </citation>
    <scope>NUCLEOTIDE SEQUENCE [LARGE SCALE GENOMIC DNA]</scope>
    <source>
        <strain evidence="4 5">SAG 245.80</strain>
    </source>
</reference>
<dbReference type="InterPro" id="IPR017930">
    <property type="entry name" value="Myb_dom"/>
</dbReference>
<proteinExistence type="predicted"/>
<evidence type="ECO:0000313" key="4">
    <source>
        <dbReference type="EMBL" id="KAK9846480.1"/>
    </source>
</evidence>
<dbReference type="SUPFAM" id="SSF46689">
    <property type="entry name" value="Homeodomain-like"/>
    <property type="match status" value="1"/>
</dbReference>
<evidence type="ECO:0000259" key="2">
    <source>
        <dbReference type="PROSITE" id="PS50090"/>
    </source>
</evidence>
<feature type="compositionally biased region" description="Low complexity" evidence="1">
    <location>
        <begin position="404"/>
        <end position="423"/>
    </location>
</feature>
<feature type="domain" description="HTH myb-type" evidence="3">
    <location>
        <begin position="471"/>
        <end position="530"/>
    </location>
</feature>
<dbReference type="Proteomes" id="UP001445335">
    <property type="component" value="Unassembled WGS sequence"/>
</dbReference>
<dbReference type="PANTHER" id="PTHR47122">
    <property type="entry name" value="MYB-LIKE DNA-BINDING DOMAIN CONTAINING PROTEIN, EXPRESSED"/>
    <property type="match status" value="1"/>
</dbReference>
<dbReference type="PROSITE" id="PS50090">
    <property type="entry name" value="MYB_LIKE"/>
    <property type="match status" value="1"/>
</dbReference>
<dbReference type="Gene3D" id="1.10.246.220">
    <property type="match status" value="1"/>
</dbReference>
<feature type="region of interest" description="Disordered" evidence="1">
    <location>
        <begin position="387"/>
        <end position="433"/>
    </location>
</feature>
<name>A0AAW1SL86_9CHLO</name>
<organism evidence="4 5">
    <name type="scientific">Elliptochloris bilobata</name>
    <dbReference type="NCBI Taxonomy" id="381761"/>
    <lineage>
        <taxon>Eukaryota</taxon>
        <taxon>Viridiplantae</taxon>
        <taxon>Chlorophyta</taxon>
        <taxon>core chlorophytes</taxon>
        <taxon>Trebouxiophyceae</taxon>
        <taxon>Trebouxiophyceae incertae sedis</taxon>
        <taxon>Elliptochloris clade</taxon>
        <taxon>Elliptochloris</taxon>
    </lineage>
</organism>
<evidence type="ECO:0000256" key="1">
    <source>
        <dbReference type="SAM" id="MobiDB-lite"/>
    </source>
</evidence>
<comment type="caution">
    <text evidence="4">The sequence shown here is derived from an EMBL/GenBank/DDBJ whole genome shotgun (WGS) entry which is preliminary data.</text>
</comment>
<dbReference type="PANTHER" id="PTHR47122:SF8">
    <property type="entry name" value="MYB-LIKE DOMAIN-CONTAINING PROTEIN"/>
    <property type="match status" value="1"/>
</dbReference>
<dbReference type="EMBL" id="JALJOU010000001">
    <property type="protein sequence ID" value="KAK9846480.1"/>
    <property type="molecule type" value="Genomic_DNA"/>
</dbReference>